<accession>N6UP27</accession>
<evidence type="ECO:0000313" key="1">
    <source>
        <dbReference type="EMBL" id="ENN82491.1"/>
    </source>
</evidence>
<dbReference type="PANTHER" id="PTHR16110">
    <property type="entry name" value="TBC1 DOMAIN FAMILY MEMBER 19"/>
    <property type="match status" value="1"/>
</dbReference>
<dbReference type="InterPro" id="IPR042507">
    <property type="entry name" value="TBC1D19"/>
</dbReference>
<dbReference type="Gene3D" id="1.10.472.80">
    <property type="entry name" value="Ypt/Rab-GAP domain of gyp1p, domain 3"/>
    <property type="match status" value="1"/>
</dbReference>
<sequence>MMRAFSGHLPPEQLLTLWDIILAYDSLEVVPVLALAIVVFRKQNLMKVNTLANIEAVLADLSSIAVVPLLQMAFIKDN</sequence>
<dbReference type="HOGENOM" id="CLU_2608634_0_0_1"/>
<dbReference type="InterPro" id="IPR035969">
    <property type="entry name" value="Rab-GAP_TBC_sf"/>
</dbReference>
<dbReference type="PANTHER" id="PTHR16110:SF1">
    <property type="entry name" value="TBC1 DOMAIN FAMILY MEMBER 19"/>
    <property type="match status" value="1"/>
</dbReference>
<feature type="non-terminal residue" evidence="1">
    <location>
        <position position="1"/>
    </location>
</feature>
<dbReference type="SUPFAM" id="SSF47923">
    <property type="entry name" value="Ypt/Rab-GAP domain of gyp1p"/>
    <property type="match status" value="1"/>
</dbReference>
<protein>
    <submittedName>
        <fullName evidence="1">Uncharacterized protein</fullName>
    </submittedName>
</protein>
<dbReference type="EMBL" id="KB738731">
    <property type="protein sequence ID" value="ENN82491.1"/>
    <property type="molecule type" value="Genomic_DNA"/>
</dbReference>
<name>N6UP27_DENPD</name>
<organism evidence="1">
    <name type="scientific">Dendroctonus ponderosae</name>
    <name type="common">Mountain pine beetle</name>
    <dbReference type="NCBI Taxonomy" id="77166"/>
    <lineage>
        <taxon>Eukaryota</taxon>
        <taxon>Metazoa</taxon>
        <taxon>Ecdysozoa</taxon>
        <taxon>Arthropoda</taxon>
        <taxon>Hexapoda</taxon>
        <taxon>Insecta</taxon>
        <taxon>Pterygota</taxon>
        <taxon>Neoptera</taxon>
        <taxon>Endopterygota</taxon>
        <taxon>Coleoptera</taxon>
        <taxon>Polyphaga</taxon>
        <taxon>Cucujiformia</taxon>
        <taxon>Curculionidae</taxon>
        <taxon>Scolytinae</taxon>
        <taxon>Dendroctonus</taxon>
    </lineage>
</organism>
<proteinExistence type="predicted"/>
<dbReference type="AlphaFoldDB" id="N6UP27"/>
<gene>
    <name evidence="1" type="ORF">YQE_01135</name>
</gene>
<dbReference type="OMA" id="LQMAFIK"/>
<reference evidence="1" key="1">
    <citation type="journal article" date="2013" name="Genome Biol.">
        <title>Draft genome of the mountain pine beetle, Dendroctonus ponderosae Hopkins, a major forest pest.</title>
        <authorList>
            <person name="Keeling C.I."/>
            <person name="Yuen M.M."/>
            <person name="Liao N.Y."/>
            <person name="Docking T.R."/>
            <person name="Chan S.K."/>
            <person name="Taylor G.A."/>
            <person name="Palmquist D.L."/>
            <person name="Jackman S.D."/>
            <person name="Nguyen A."/>
            <person name="Li M."/>
            <person name="Henderson H."/>
            <person name="Janes J.K."/>
            <person name="Zhao Y."/>
            <person name="Pandoh P."/>
            <person name="Moore R."/>
            <person name="Sperling F.A."/>
            <person name="Huber D.P."/>
            <person name="Birol I."/>
            <person name="Jones S.J."/>
            <person name="Bohlmann J."/>
        </authorList>
    </citation>
    <scope>NUCLEOTIDE SEQUENCE</scope>
</reference>
<dbReference type="OrthoDB" id="6721059at2759"/>